<dbReference type="AlphaFoldDB" id="A0A336MBD4"/>
<accession>A0A336MBD4</accession>
<evidence type="ECO:0000313" key="1">
    <source>
        <dbReference type="EMBL" id="SSX27662.1"/>
    </source>
</evidence>
<gene>
    <name evidence="1" type="primary">CSON014719</name>
</gene>
<protein>
    <submittedName>
        <fullName evidence="1">CSON014719 protein</fullName>
    </submittedName>
</protein>
<dbReference type="EMBL" id="UFQT01000858">
    <property type="protein sequence ID" value="SSX27662.1"/>
    <property type="molecule type" value="Genomic_DNA"/>
</dbReference>
<reference evidence="1" key="1">
    <citation type="submission" date="2018-07" db="EMBL/GenBank/DDBJ databases">
        <authorList>
            <person name="Quirk P.G."/>
            <person name="Krulwich T.A."/>
        </authorList>
    </citation>
    <scope>NUCLEOTIDE SEQUENCE</scope>
</reference>
<organism evidence="1">
    <name type="scientific">Culicoides sonorensis</name>
    <name type="common">Biting midge</name>
    <dbReference type="NCBI Taxonomy" id="179676"/>
    <lineage>
        <taxon>Eukaryota</taxon>
        <taxon>Metazoa</taxon>
        <taxon>Ecdysozoa</taxon>
        <taxon>Arthropoda</taxon>
        <taxon>Hexapoda</taxon>
        <taxon>Insecta</taxon>
        <taxon>Pterygota</taxon>
        <taxon>Neoptera</taxon>
        <taxon>Endopterygota</taxon>
        <taxon>Diptera</taxon>
        <taxon>Nematocera</taxon>
        <taxon>Chironomoidea</taxon>
        <taxon>Ceratopogonidae</taxon>
        <taxon>Ceratopogoninae</taxon>
        <taxon>Culicoides</taxon>
        <taxon>Monoculicoides</taxon>
    </lineage>
</organism>
<dbReference type="VEuPathDB" id="VectorBase:CSON014719"/>
<proteinExistence type="predicted"/>
<sequence>MLWIVFLDFNYLGIETYLYELNLNVLEKSFNTKGYQTSFTASLSFIFSLFRIWLWIVYTLEHGTTEAFYGYQLNLCLKKDFLLNINRKSKQNSLASKHINCKNSYNKNLQFILLLDKLK</sequence>
<name>A0A336MBD4_CULSO</name>